<evidence type="ECO:0000256" key="1">
    <source>
        <dbReference type="SAM" id="MobiDB-lite"/>
    </source>
</evidence>
<name>A0A8X6YS73_9ARAC</name>
<feature type="compositionally biased region" description="Polar residues" evidence="1">
    <location>
        <begin position="298"/>
        <end position="323"/>
    </location>
</feature>
<evidence type="ECO:0000313" key="3">
    <source>
        <dbReference type="Proteomes" id="UP000886998"/>
    </source>
</evidence>
<gene>
    <name evidence="2" type="primary">X975_13019</name>
    <name evidence="2" type="ORF">TNIN_22212</name>
</gene>
<protein>
    <submittedName>
        <fullName evidence="2">Uncharacterized protein</fullName>
    </submittedName>
</protein>
<comment type="caution">
    <text evidence="2">The sequence shown here is derived from an EMBL/GenBank/DDBJ whole genome shotgun (WGS) entry which is preliminary data.</text>
</comment>
<organism evidence="2 3">
    <name type="scientific">Trichonephila inaurata madagascariensis</name>
    <dbReference type="NCBI Taxonomy" id="2747483"/>
    <lineage>
        <taxon>Eukaryota</taxon>
        <taxon>Metazoa</taxon>
        <taxon>Ecdysozoa</taxon>
        <taxon>Arthropoda</taxon>
        <taxon>Chelicerata</taxon>
        <taxon>Arachnida</taxon>
        <taxon>Araneae</taxon>
        <taxon>Araneomorphae</taxon>
        <taxon>Entelegynae</taxon>
        <taxon>Araneoidea</taxon>
        <taxon>Nephilidae</taxon>
        <taxon>Trichonephila</taxon>
        <taxon>Trichonephila inaurata</taxon>
    </lineage>
</organism>
<dbReference type="Proteomes" id="UP000886998">
    <property type="component" value="Unassembled WGS sequence"/>
</dbReference>
<sequence>MCNRSDKKVSEQFLKTLWLQRLPFNMRGTLSVVDSNPYLTDAVKLQYLKSALRGDALRIIQSISIVDSNYKLAFSLLEERYSNHREQVYAHLKRFLSVQPVHNESASAILNLIDVTNECVRSLEVLNQSVEGFSSILFAYILGEKFDPNTKIWWERKLEKENLPTVTDLEFLKDHARTLNASKSVINVKKITNKSFAIFSNSNDKHPQNLCKLCNLSCRRLLKCPKFLKFSVKERVDYVKKQNLCFSCFLKHSVRNCTSSYICRNCLKKHNVLLCYKSETNFSGFSSEKPNAVRDQYESSNQSKTALNDSSTPVTDSNKTDSQVETGVRFGNVLAPEFIPKNSLSFMSNQTGKRKSVLLSTAICYLLDEAGNKITLFLRYLGFFLVRFCLSDLKFSELPLVAPSEREPYERKTKIKYPTTLVGGSEGDQSNRDPTKRVAM</sequence>
<dbReference type="PANTHER" id="PTHR47331:SF1">
    <property type="entry name" value="GAG-LIKE PROTEIN"/>
    <property type="match status" value="1"/>
</dbReference>
<accession>A0A8X6YS73</accession>
<feature type="region of interest" description="Disordered" evidence="1">
    <location>
        <begin position="297"/>
        <end position="323"/>
    </location>
</feature>
<dbReference type="Pfam" id="PF03564">
    <property type="entry name" value="DUF1759"/>
    <property type="match status" value="1"/>
</dbReference>
<reference evidence="2" key="1">
    <citation type="submission" date="2020-08" db="EMBL/GenBank/DDBJ databases">
        <title>Multicomponent nature underlies the extraordinary mechanical properties of spider dragline silk.</title>
        <authorList>
            <person name="Kono N."/>
            <person name="Nakamura H."/>
            <person name="Mori M."/>
            <person name="Yoshida Y."/>
            <person name="Ohtoshi R."/>
            <person name="Malay A.D."/>
            <person name="Moran D.A.P."/>
            <person name="Tomita M."/>
            <person name="Numata K."/>
            <person name="Arakawa K."/>
        </authorList>
    </citation>
    <scope>NUCLEOTIDE SEQUENCE</scope>
</reference>
<evidence type="ECO:0000313" key="2">
    <source>
        <dbReference type="EMBL" id="GFY76794.1"/>
    </source>
</evidence>
<feature type="compositionally biased region" description="Basic and acidic residues" evidence="1">
    <location>
        <begin position="429"/>
        <end position="440"/>
    </location>
</feature>
<feature type="region of interest" description="Disordered" evidence="1">
    <location>
        <begin position="420"/>
        <end position="440"/>
    </location>
</feature>
<proteinExistence type="predicted"/>
<dbReference type="OrthoDB" id="6436535at2759"/>
<dbReference type="InterPro" id="IPR005312">
    <property type="entry name" value="DUF1759"/>
</dbReference>
<dbReference type="EMBL" id="BMAV01022145">
    <property type="protein sequence ID" value="GFY76794.1"/>
    <property type="molecule type" value="Genomic_DNA"/>
</dbReference>
<dbReference type="AlphaFoldDB" id="A0A8X6YS73"/>
<dbReference type="PANTHER" id="PTHR47331">
    <property type="entry name" value="PHD-TYPE DOMAIN-CONTAINING PROTEIN"/>
    <property type="match status" value="1"/>
</dbReference>
<keyword evidence="3" id="KW-1185">Reference proteome</keyword>